<protein>
    <recommendedName>
        <fullName evidence="3">Single-stranded DNA-binding protein</fullName>
    </recommendedName>
</protein>
<proteinExistence type="predicted"/>
<organism evidence="1 2">
    <name type="scientific">Eikenella corrodens</name>
    <dbReference type="NCBI Taxonomy" id="539"/>
    <lineage>
        <taxon>Bacteria</taxon>
        <taxon>Pseudomonadati</taxon>
        <taxon>Pseudomonadota</taxon>
        <taxon>Betaproteobacteria</taxon>
        <taxon>Neisseriales</taxon>
        <taxon>Neisseriaceae</taxon>
        <taxon>Eikenella</taxon>
    </lineage>
</organism>
<dbReference type="Proteomes" id="UP000282435">
    <property type="component" value="Chromosome"/>
</dbReference>
<dbReference type="EMBL" id="CP034670">
    <property type="protein sequence ID" value="AZR60433.1"/>
    <property type="molecule type" value="Genomic_DNA"/>
</dbReference>
<dbReference type="RefSeq" id="WP_126983888.1">
    <property type="nucleotide sequence ID" value="NZ_CP034670.1"/>
</dbReference>
<evidence type="ECO:0000313" key="1">
    <source>
        <dbReference type="EMBL" id="AZR60433.1"/>
    </source>
</evidence>
<name>A0A3S9SLV5_EIKCO</name>
<sequence length="117" mass="12975">MIDGIVSGRLQLKPKMLKTKRGTDYLIAKLTVYGYRSGNLPAIELNADLIAFDRRLCSRLMECDAGQIVSIAGIIRPAEQVEMGGREIVLKITAKAMVDGYLYRQSRGKGRLFDLIG</sequence>
<evidence type="ECO:0008006" key="3">
    <source>
        <dbReference type="Google" id="ProtNLM"/>
    </source>
</evidence>
<evidence type="ECO:0000313" key="2">
    <source>
        <dbReference type="Proteomes" id="UP000282435"/>
    </source>
</evidence>
<accession>A0A3S9SLV5</accession>
<gene>
    <name evidence="1" type="ORF">ELB75_10715</name>
</gene>
<dbReference type="OrthoDB" id="8813484at2"/>
<reference evidence="1 2" key="1">
    <citation type="submission" date="2018-12" db="EMBL/GenBank/DDBJ databases">
        <title>Genome sequencing of Eikenella corrodens KCOM 3110 (= JS217).</title>
        <authorList>
            <person name="Koo J.-K."/>
            <person name="Park S.-N."/>
            <person name="Lim Y.K."/>
        </authorList>
    </citation>
    <scope>NUCLEOTIDE SEQUENCE [LARGE SCALE GENOMIC DNA]</scope>
    <source>
        <strain evidence="1 2">KCOM 3110</strain>
    </source>
</reference>
<dbReference type="AlphaFoldDB" id="A0A3S9SLV5"/>